<dbReference type="PANTHER" id="PTHR43201:SF5">
    <property type="entry name" value="MEDIUM-CHAIN ACYL-COA LIGASE ACSF2, MITOCHONDRIAL"/>
    <property type="match status" value="1"/>
</dbReference>
<name>V2XI70_MONRO</name>
<dbReference type="GO" id="GO:0031956">
    <property type="term" value="F:medium-chain fatty acid-CoA ligase activity"/>
    <property type="evidence" value="ECO:0007669"/>
    <property type="project" value="TreeGrafter"/>
</dbReference>
<keyword evidence="2" id="KW-0436">Ligase</keyword>
<evidence type="ECO:0000313" key="4">
    <source>
        <dbReference type="EMBL" id="ESK92185.1"/>
    </source>
</evidence>
<dbReference type="Pfam" id="PF00501">
    <property type="entry name" value="AMP-binding"/>
    <property type="match status" value="1"/>
</dbReference>
<evidence type="ECO:0000259" key="3">
    <source>
        <dbReference type="Pfam" id="PF00501"/>
    </source>
</evidence>
<dbReference type="OrthoDB" id="429813at2759"/>
<evidence type="ECO:0000256" key="1">
    <source>
        <dbReference type="ARBA" id="ARBA00006432"/>
    </source>
</evidence>
<dbReference type="AlphaFoldDB" id="V2XI70"/>
<feature type="domain" description="AMP-dependent synthetase/ligase" evidence="3">
    <location>
        <begin position="47"/>
        <end position="332"/>
    </location>
</feature>
<protein>
    <submittedName>
        <fullName evidence="4">Amp-ligase</fullName>
    </submittedName>
</protein>
<dbReference type="EMBL" id="AWSO01000299">
    <property type="protein sequence ID" value="ESK92185.1"/>
    <property type="molecule type" value="Genomic_DNA"/>
</dbReference>
<dbReference type="PANTHER" id="PTHR43201">
    <property type="entry name" value="ACYL-COA SYNTHETASE"/>
    <property type="match status" value="1"/>
</dbReference>
<proteinExistence type="inferred from homology"/>
<dbReference type="InterPro" id="IPR042099">
    <property type="entry name" value="ANL_N_sf"/>
</dbReference>
<accession>V2XI70</accession>
<organism evidence="4 5">
    <name type="scientific">Moniliophthora roreri (strain MCA 2997)</name>
    <name type="common">Cocoa frosty pod rot fungus</name>
    <name type="synonym">Crinipellis roreri</name>
    <dbReference type="NCBI Taxonomy" id="1381753"/>
    <lineage>
        <taxon>Eukaryota</taxon>
        <taxon>Fungi</taxon>
        <taxon>Dikarya</taxon>
        <taxon>Basidiomycota</taxon>
        <taxon>Agaricomycotina</taxon>
        <taxon>Agaricomycetes</taxon>
        <taxon>Agaricomycetidae</taxon>
        <taxon>Agaricales</taxon>
        <taxon>Marasmiineae</taxon>
        <taxon>Marasmiaceae</taxon>
        <taxon>Moniliophthora</taxon>
    </lineage>
</organism>
<dbReference type="Proteomes" id="UP000017559">
    <property type="component" value="Unassembled WGS sequence"/>
</dbReference>
<dbReference type="STRING" id="1381753.V2XI70"/>
<evidence type="ECO:0000256" key="2">
    <source>
        <dbReference type="ARBA" id="ARBA00022598"/>
    </source>
</evidence>
<dbReference type="HOGENOM" id="CLU_037349_1_0_1"/>
<comment type="similarity">
    <text evidence="1">Belongs to the ATP-dependent AMP-binding enzyme family.</text>
</comment>
<keyword evidence="5" id="KW-1185">Reference proteome</keyword>
<dbReference type="Gene3D" id="3.40.50.12780">
    <property type="entry name" value="N-terminal domain of ligase-like"/>
    <property type="match status" value="1"/>
</dbReference>
<sequence>MLRTHLTVLEQAVSRNPSTTLFKVPVIDTVTGKVTNYEPISVGQFAQDVDATAKYWAHVLKRDGIPTKSVIGICLGGVQYIDAVNLYSVARAGYIPHSFSGVLLPGAAVVKGLLQKSNARAFIRFSDVKEVLKDIQEVPVYDPVTSIDDIAIYRESCLSPMSEMNENDIAVIFNTSGSVSGSPKLVTGTYRWLDGLIHKHGGAFIPNRSRNGIVNWMANVCHVGQFGALVYAIQSGSCVVQMKNCVDEKEILAAIDLASFTGISLLSPLLVRMLALSKTDRDVLSSLVSLNSIVSSGAALPRAEEEYARQYNINIVNVFGMTEPGGVMAASQGTRMDPLNALRPMNVPGLSYQFVPVSSSGEDPHSDLLELVVLPDSIDCPDAEFLDPADGCFHTGDLWRQVESGYIHCGRNDDWIMCRNTCRCDARAIEDNVRQTCSDLVSDCITVGNNRPSPVIFIESKTNSSDEDVKKSIFKRIEPFHSQRMVHERIQSSDMIVIVAPNTLPRAAKGHIRRRAVEDAYKEVLDQIYDN</sequence>
<gene>
    <name evidence="4" type="ORF">Moror_4717</name>
</gene>
<dbReference type="Pfam" id="PF23562">
    <property type="entry name" value="AMP-binding_C_3"/>
    <property type="match status" value="1"/>
</dbReference>
<dbReference type="KEGG" id="mrr:Moror_4717"/>
<comment type="caution">
    <text evidence="4">The sequence shown here is derived from an EMBL/GenBank/DDBJ whole genome shotgun (WGS) entry which is preliminary data.</text>
</comment>
<dbReference type="InterPro" id="IPR000873">
    <property type="entry name" value="AMP-dep_synth/lig_dom"/>
</dbReference>
<dbReference type="SUPFAM" id="SSF56801">
    <property type="entry name" value="Acetyl-CoA synthetase-like"/>
    <property type="match status" value="1"/>
</dbReference>
<dbReference type="GO" id="GO:0006631">
    <property type="term" value="P:fatty acid metabolic process"/>
    <property type="evidence" value="ECO:0007669"/>
    <property type="project" value="TreeGrafter"/>
</dbReference>
<evidence type="ECO:0000313" key="5">
    <source>
        <dbReference type="Proteomes" id="UP000017559"/>
    </source>
</evidence>
<reference evidence="4 5" key="1">
    <citation type="journal article" date="2014" name="BMC Genomics">
        <title>Genome and secretome analysis of the hemibiotrophic fungal pathogen, Moniliophthora roreri, which causes frosty pod rot disease of cacao: mechanisms of the biotrophic and necrotrophic phases.</title>
        <authorList>
            <person name="Meinhardt L.W."/>
            <person name="Costa G.G.L."/>
            <person name="Thomazella D.P.T."/>
            <person name="Teixeira P.J.P.L."/>
            <person name="Carazzolle M.F."/>
            <person name="Schuster S.C."/>
            <person name="Carlson J.E."/>
            <person name="Guiltinan M.J."/>
            <person name="Mieczkowski P."/>
            <person name="Farmer A."/>
            <person name="Ramaraj T."/>
            <person name="Crozier J."/>
            <person name="Davis R.E."/>
            <person name="Shao J."/>
            <person name="Melnick R.L."/>
            <person name="Pereira G.A.G."/>
            <person name="Bailey B.A."/>
        </authorList>
    </citation>
    <scope>NUCLEOTIDE SEQUENCE [LARGE SCALE GENOMIC DNA]</scope>
    <source>
        <strain evidence="4 5">MCA 2997</strain>
    </source>
</reference>